<dbReference type="InterPro" id="IPR001537">
    <property type="entry name" value="SpoU_MeTrfase"/>
</dbReference>
<evidence type="ECO:0000259" key="8">
    <source>
        <dbReference type="Pfam" id="PF00588"/>
    </source>
</evidence>
<gene>
    <name evidence="6" type="primary">trmL</name>
    <name evidence="9" type="ORF">CH338_12120</name>
</gene>
<evidence type="ECO:0000256" key="5">
    <source>
        <dbReference type="ARBA" id="ARBA00022694"/>
    </source>
</evidence>
<comment type="caution">
    <text evidence="9">The sequence shown here is derived from an EMBL/GenBank/DDBJ whole genome shotgun (WGS) entry which is preliminary data.</text>
</comment>
<protein>
    <recommendedName>
        <fullName evidence="6">tRNA (cytidine(34)-2'-O)-methyltransferase</fullName>
        <ecNumber evidence="6">2.1.1.207</ecNumber>
    </recommendedName>
    <alternativeName>
        <fullName evidence="6">tRNA (cytidine/uridine-2'-O-)-methyltransferase TrmL</fullName>
    </alternativeName>
</protein>
<keyword evidence="1 6" id="KW-0963">Cytoplasm</keyword>
<feature type="binding site" evidence="6 7">
    <location>
        <position position="121"/>
    </location>
    <ligand>
        <name>S-adenosyl-L-methionine</name>
        <dbReference type="ChEBI" id="CHEBI:59789"/>
    </ligand>
</feature>
<sequence length="174" mass="18409">MRIALYEPDIPQNTGTILRLAACLGVPVDLIEPAGFPTTDRAFRRAGMDYLAYVDLTRHASFDAFEADRGTRGRRLVLLTTKAATPYTAHRFAPDDVLLLGRETGGVPERVHAGADVRVTVPMRPGLRSLNVAMACAMVAGEALRQTGGFAPALATADPLSGGPEPLSSAPVAL</sequence>
<dbReference type="GO" id="GO:0003723">
    <property type="term" value="F:RNA binding"/>
    <property type="evidence" value="ECO:0007669"/>
    <property type="project" value="InterPro"/>
</dbReference>
<dbReference type="PIRSF" id="PIRSF029256">
    <property type="entry name" value="SpoU_TrmH_prd"/>
    <property type="match status" value="1"/>
</dbReference>
<dbReference type="RefSeq" id="WP_111357432.1">
    <property type="nucleotide sequence ID" value="NZ_NHSK01000195.1"/>
</dbReference>
<dbReference type="GO" id="GO:0005737">
    <property type="term" value="C:cytoplasm"/>
    <property type="evidence" value="ECO:0007669"/>
    <property type="project" value="UniProtKB-SubCell"/>
</dbReference>
<evidence type="ECO:0000313" key="9">
    <source>
        <dbReference type="EMBL" id="RAI38622.1"/>
    </source>
</evidence>
<feature type="binding site" evidence="6 7">
    <location>
        <position position="101"/>
    </location>
    <ligand>
        <name>S-adenosyl-L-methionine</name>
        <dbReference type="ChEBI" id="CHEBI:59789"/>
    </ligand>
</feature>
<dbReference type="GO" id="GO:0002130">
    <property type="term" value="P:wobble position ribose methylation"/>
    <property type="evidence" value="ECO:0007669"/>
    <property type="project" value="TreeGrafter"/>
</dbReference>
<comment type="subunit">
    <text evidence="6">Homodimer.</text>
</comment>
<keyword evidence="10" id="KW-1185">Reference proteome</keyword>
<evidence type="ECO:0000256" key="7">
    <source>
        <dbReference type="PIRSR" id="PIRSR029256-1"/>
    </source>
</evidence>
<dbReference type="OrthoDB" id="9789043at2"/>
<name>A0A327KMS7_9BRAD</name>
<dbReference type="InterPro" id="IPR029028">
    <property type="entry name" value="Alpha/beta_knot_MTases"/>
</dbReference>
<dbReference type="AlphaFoldDB" id="A0A327KMS7"/>
<comment type="function">
    <text evidence="6">Methylates the ribose at the nucleotide 34 wobble position in the two leucyl isoacceptors tRNA(Leu)(CmAA) and tRNA(Leu)(cmnm5UmAA). Catalyzes the methyl transfer from S-adenosyl-L-methionine to the 2'-OH of the wobble nucleotide.</text>
</comment>
<dbReference type="GO" id="GO:0141098">
    <property type="term" value="F:tRNA (cytidine(34)-2'-O)-methyltransferase activity"/>
    <property type="evidence" value="ECO:0007669"/>
    <property type="project" value="RHEA"/>
</dbReference>
<dbReference type="Proteomes" id="UP000248863">
    <property type="component" value="Unassembled WGS sequence"/>
</dbReference>
<evidence type="ECO:0000256" key="2">
    <source>
        <dbReference type="ARBA" id="ARBA00022603"/>
    </source>
</evidence>
<dbReference type="GO" id="GO:0141102">
    <property type="term" value="F:tRNA (5-carboxymethylaminomethyluridine(34)-2'-O)-methyltransferase activity"/>
    <property type="evidence" value="ECO:0007669"/>
    <property type="project" value="RHEA"/>
</dbReference>
<comment type="similarity">
    <text evidence="6">Belongs to the class IV-like SAM-binding methyltransferase superfamily. RNA methyltransferase TrmH family. TrmL subfamily.</text>
</comment>
<dbReference type="EC" id="2.1.1.207" evidence="6"/>
<evidence type="ECO:0000313" key="10">
    <source>
        <dbReference type="Proteomes" id="UP000248863"/>
    </source>
</evidence>
<evidence type="ECO:0000256" key="6">
    <source>
        <dbReference type="HAMAP-Rule" id="MF_01885"/>
    </source>
</evidence>
<evidence type="ECO:0000256" key="3">
    <source>
        <dbReference type="ARBA" id="ARBA00022679"/>
    </source>
</evidence>
<feature type="domain" description="tRNA/rRNA methyltransferase SpoU type" evidence="8">
    <location>
        <begin position="2"/>
        <end position="139"/>
    </location>
</feature>
<evidence type="ECO:0000256" key="4">
    <source>
        <dbReference type="ARBA" id="ARBA00022691"/>
    </source>
</evidence>
<comment type="catalytic activity">
    <reaction evidence="6">
        <text>5-carboxymethylaminomethyluridine(34) in tRNA(Leu) + S-adenosyl-L-methionine = 5-carboxymethylaminomethyl-2'-O-methyluridine(34) in tRNA(Leu) + S-adenosyl-L-homocysteine + H(+)</text>
        <dbReference type="Rhea" id="RHEA:43088"/>
        <dbReference type="Rhea" id="RHEA-COMP:10333"/>
        <dbReference type="Rhea" id="RHEA-COMP:10334"/>
        <dbReference type="ChEBI" id="CHEBI:15378"/>
        <dbReference type="ChEBI" id="CHEBI:57856"/>
        <dbReference type="ChEBI" id="CHEBI:59789"/>
        <dbReference type="ChEBI" id="CHEBI:74508"/>
        <dbReference type="ChEBI" id="CHEBI:74511"/>
        <dbReference type="EC" id="2.1.1.207"/>
    </reaction>
</comment>
<dbReference type="InterPro" id="IPR016914">
    <property type="entry name" value="TrmL"/>
</dbReference>
<feature type="binding site" evidence="6 7">
    <location>
        <position position="129"/>
    </location>
    <ligand>
        <name>S-adenosyl-L-methionine</name>
        <dbReference type="ChEBI" id="CHEBI:59789"/>
    </ligand>
</feature>
<feature type="binding site" evidence="6 7">
    <location>
        <position position="79"/>
    </location>
    <ligand>
        <name>S-adenosyl-L-methionine</name>
        <dbReference type="ChEBI" id="CHEBI:59789"/>
    </ligand>
</feature>
<dbReference type="HAMAP" id="MF_01885">
    <property type="entry name" value="tRNA_methyltr_TrmL"/>
    <property type="match status" value="1"/>
</dbReference>
<comment type="catalytic activity">
    <reaction evidence="6">
        <text>cytidine(34) in tRNA + S-adenosyl-L-methionine = 2'-O-methylcytidine(34) in tRNA + S-adenosyl-L-homocysteine + H(+)</text>
        <dbReference type="Rhea" id="RHEA:43084"/>
        <dbReference type="Rhea" id="RHEA-COMP:10331"/>
        <dbReference type="Rhea" id="RHEA-COMP:10332"/>
        <dbReference type="ChEBI" id="CHEBI:15378"/>
        <dbReference type="ChEBI" id="CHEBI:57856"/>
        <dbReference type="ChEBI" id="CHEBI:59789"/>
        <dbReference type="ChEBI" id="CHEBI:74495"/>
        <dbReference type="ChEBI" id="CHEBI:82748"/>
        <dbReference type="EC" id="2.1.1.207"/>
    </reaction>
</comment>
<proteinExistence type="inferred from homology"/>
<keyword evidence="3 6" id="KW-0808">Transferase</keyword>
<dbReference type="Gene3D" id="3.40.1280.10">
    <property type="match status" value="1"/>
</dbReference>
<keyword evidence="2 6" id="KW-0489">Methyltransferase</keyword>
<dbReference type="Pfam" id="PF00588">
    <property type="entry name" value="SpoU_methylase"/>
    <property type="match status" value="1"/>
</dbReference>
<dbReference type="InterPro" id="IPR029026">
    <property type="entry name" value="tRNA_m1G_MTases_N"/>
</dbReference>
<dbReference type="PANTHER" id="PTHR42971:SF1">
    <property type="entry name" value="TRNA (CYTIDINE(34)-2'-O)-METHYLTRANSFERASE"/>
    <property type="match status" value="1"/>
</dbReference>
<keyword evidence="5 6" id="KW-0819">tRNA processing</keyword>
<comment type="subcellular location">
    <subcellularLocation>
        <location evidence="6">Cytoplasm</location>
    </subcellularLocation>
</comment>
<reference evidence="9 10" key="1">
    <citation type="submission" date="2017-07" db="EMBL/GenBank/DDBJ databases">
        <title>Draft Genome Sequences of Select Purple Nonsulfur Bacteria.</title>
        <authorList>
            <person name="Lasarre B."/>
            <person name="Mckinlay J.B."/>
        </authorList>
    </citation>
    <scope>NUCLEOTIDE SEQUENCE [LARGE SCALE GENOMIC DNA]</scope>
    <source>
        <strain evidence="9 10">DSM 11907</strain>
    </source>
</reference>
<accession>A0A327KMS7</accession>
<dbReference type="SUPFAM" id="SSF75217">
    <property type="entry name" value="alpha/beta knot"/>
    <property type="match status" value="1"/>
</dbReference>
<organism evidence="9 10">
    <name type="scientific">Rhodoplanes elegans</name>
    <dbReference type="NCBI Taxonomy" id="29408"/>
    <lineage>
        <taxon>Bacteria</taxon>
        <taxon>Pseudomonadati</taxon>
        <taxon>Pseudomonadota</taxon>
        <taxon>Alphaproteobacteria</taxon>
        <taxon>Hyphomicrobiales</taxon>
        <taxon>Nitrobacteraceae</taxon>
        <taxon>Rhodoplanes</taxon>
    </lineage>
</organism>
<dbReference type="EMBL" id="NPEU01000116">
    <property type="protein sequence ID" value="RAI38622.1"/>
    <property type="molecule type" value="Genomic_DNA"/>
</dbReference>
<dbReference type="PANTHER" id="PTHR42971">
    <property type="entry name" value="TRNA (CYTIDINE(34)-2'-O)-METHYLTRANSFERASE"/>
    <property type="match status" value="1"/>
</dbReference>
<dbReference type="CDD" id="cd18094">
    <property type="entry name" value="SpoU-like_TrmL"/>
    <property type="match status" value="1"/>
</dbReference>
<evidence type="ECO:0000256" key="1">
    <source>
        <dbReference type="ARBA" id="ARBA00022490"/>
    </source>
</evidence>
<keyword evidence="4 6" id="KW-0949">S-adenosyl-L-methionine</keyword>